<dbReference type="InterPro" id="IPR002347">
    <property type="entry name" value="SDR_fam"/>
</dbReference>
<evidence type="ECO:0000313" key="5">
    <source>
        <dbReference type="EMBL" id="TCL58504.1"/>
    </source>
</evidence>
<dbReference type="EMBL" id="SLUO01000006">
    <property type="protein sequence ID" value="TCL58504.1"/>
    <property type="molecule type" value="Genomic_DNA"/>
</dbReference>
<accession>A0A4R1QZR8</accession>
<dbReference type="OrthoDB" id="9808814at2"/>
<evidence type="ECO:0008006" key="7">
    <source>
        <dbReference type="Google" id="ProtNLM"/>
    </source>
</evidence>
<protein>
    <recommendedName>
        <fullName evidence="7">Short-subunit dehydrogenase</fullName>
    </recommendedName>
</protein>
<evidence type="ECO:0000313" key="6">
    <source>
        <dbReference type="Proteomes" id="UP000295718"/>
    </source>
</evidence>
<dbReference type="SUPFAM" id="SSF51735">
    <property type="entry name" value="NAD(P)-binding Rossmann-fold domains"/>
    <property type="match status" value="1"/>
</dbReference>
<proteinExistence type="inferred from homology"/>
<keyword evidence="3" id="KW-0560">Oxidoreductase</keyword>
<dbReference type="PROSITE" id="PS00061">
    <property type="entry name" value="ADH_SHORT"/>
    <property type="match status" value="1"/>
</dbReference>
<evidence type="ECO:0000256" key="3">
    <source>
        <dbReference type="ARBA" id="ARBA00023002"/>
    </source>
</evidence>
<dbReference type="Gene3D" id="3.40.50.720">
    <property type="entry name" value="NAD(P)-binding Rossmann-like Domain"/>
    <property type="match status" value="1"/>
</dbReference>
<dbReference type="InterPro" id="IPR020904">
    <property type="entry name" value="Sc_DH/Rdtase_CS"/>
</dbReference>
<evidence type="ECO:0000256" key="4">
    <source>
        <dbReference type="RuleBase" id="RU000363"/>
    </source>
</evidence>
<dbReference type="Proteomes" id="UP000295718">
    <property type="component" value="Unassembled WGS sequence"/>
</dbReference>
<comment type="similarity">
    <text evidence="1 4">Belongs to the short-chain dehydrogenases/reductases (SDR) family.</text>
</comment>
<evidence type="ECO:0000256" key="2">
    <source>
        <dbReference type="ARBA" id="ARBA00022857"/>
    </source>
</evidence>
<dbReference type="RefSeq" id="WP_031390055.1">
    <property type="nucleotide sequence ID" value="NZ_JPNB01000001.1"/>
</dbReference>
<organism evidence="5 6">
    <name type="scientific">Kineothrix alysoides</name>
    <dbReference type="NCBI Taxonomy" id="1469948"/>
    <lineage>
        <taxon>Bacteria</taxon>
        <taxon>Bacillati</taxon>
        <taxon>Bacillota</taxon>
        <taxon>Clostridia</taxon>
        <taxon>Lachnospirales</taxon>
        <taxon>Lachnospiraceae</taxon>
        <taxon>Kineothrix</taxon>
    </lineage>
</organism>
<comment type="caution">
    <text evidence="5">The sequence shown here is derived from an EMBL/GenBank/DDBJ whole genome shotgun (WGS) entry which is preliminary data.</text>
</comment>
<dbReference type="Pfam" id="PF00106">
    <property type="entry name" value="adh_short"/>
    <property type="match status" value="1"/>
</dbReference>
<gene>
    <name evidence="5" type="ORF">EDD76_106157</name>
</gene>
<dbReference type="PANTHER" id="PTHR43391:SF14">
    <property type="entry name" value="DEHYDROGENASE_REDUCTASE SDR FAMILY PROTEIN 7-LIKE"/>
    <property type="match status" value="1"/>
</dbReference>
<dbReference type="InterPro" id="IPR036291">
    <property type="entry name" value="NAD(P)-bd_dom_sf"/>
</dbReference>
<dbReference type="PRINTS" id="PR00081">
    <property type="entry name" value="GDHRDH"/>
</dbReference>
<dbReference type="AlphaFoldDB" id="A0A4R1QZR8"/>
<evidence type="ECO:0000256" key="1">
    <source>
        <dbReference type="ARBA" id="ARBA00006484"/>
    </source>
</evidence>
<dbReference type="PANTHER" id="PTHR43391">
    <property type="entry name" value="RETINOL DEHYDROGENASE-RELATED"/>
    <property type="match status" value="1"/>
</dbReference>
<dbReference type="PIRSF" id="PIRSF000126">
    <property type="entry name" value="11-beta-HSD1"/>
    <property type="match status" value="1"/>
</dbReference>
<dbReference type="GO" id="GO:0016491">
    <property type="term" value="F:oxidoreductase activity"/>
    <property type="evidence" value="ECO:0007669"/>
    <property type="project" value="UniProtKB-KW"/>
</dbReference>
<dbReference type="STRING" id="1469948.GCA_000732725_01333"/>
<sequence length="256" mass="28933">MGKKNIVIITGASSGIGQEFAMQLDGILHRMDELWLIARRKERLTELARLLDIPTKIIPMDVSDKNDMRAFKKILEIEDVTVRILINSAGFGLMGPFEKLDIDEQLEMLSVNCEALTEMTYYCIPYMRKNSRIIQIASSAGFLPQRNFAIYAASKAYVLSFSRALREELKRKKIWVTAVCPGPVETEFFDIAERSGSTLAIKKWTMVSTQKVVKEALLDSYDKKALSVCSFPIKAFQVLSKAMPHSWLLGITSLLK</sequence>
<keyword evidence="6" id="KW-1185">Reference proteome</keyword>
<dbReference type="PRINTS" id="PR00080">
    <property type="entry name" value="SDRFAMILY"/>
</dbReference>
<dbReference type="GO" id="GO:0005829">
    <property type="term" value="C:cytosol"/>
    <property type="evidence" value="ECO:0007669"/>
    <property type="project" value="TreeGrafter"/>
</dbReference>
<keyword evidence="2" id="KW-0521">NADP</keyword>
<name>A0A4R1QZR8_9FIRM</name>
<reference evidence="5 6" key="1">
    <citation type="submission" date="2019-03" db="EMBL/GenBank/DDBJ databases">
        <title>Genomic Encyclopedia of Type Strains, Phase IV (KMG-IV): sequencing the most valuable type-strain genomes for metagenomic binning, comparative biology and taxonomic classification.</title>
        <authorList>
            <person name="Goeker M."/>
        </authorList>
    </citation>
    <scope>NUCLEOTIDE SEQUENCE [LARGE SCALE GENOMIC DNA]</scope>
    <source>
        <strain evidence="5 6">DSM 100556</strain>
    </source>
</reference>